<dbReference type="InterPro" id="IPR002919">
    <property type="entry name" value="TIL_dom"/>
</dbReference>
<dbReference type="InterPro" id="IPR036084">
    <property type="entry name" value="Ser_inhib-like_sf"/>
</dbReference>
<dbReference type="Proteomes" id="UP000046393">
    <property type="component" value="Unplaced"/>
</dbReference>
<dbReference type="Gene3D" id="2.10.25.10">
    <property type="entry name" value="Laminin"/>
    <property type="match status" value="5"/>
</dbReference>
<dbReference type="STRING" id="451379.A0A0N5AIX9"/>
<evidence type="ECO:0000259" key="4">
    <source>
        <dbReference type="Pfam" id="PF01826"/>
    </source>
</evidence>
<keyword evidence="1" id="KW-0646">Protease inhibitor</keyword>
<sequence length="342" mass="37626">MFTVNLKPINILAVHVVKECSENENFHTCAPDCEPTCAIPKPKCGDTCVLDVCRCMPGFVRYSNGSCISADTCPKNASKVISCGENEKFTNCGTACEPSCAIPEPTVCKLDCVVDVCQCEVGFVRNSKNKCVKISECANEIEKNKYISATCSLNEKFMECGSACEPTCNEPFPSFCTDYCVPNVCQCAPGFVRNHKNECVLFTDCTPANITCDKTERFMQCGTACEPTCEVPDPDGCTKKCLLNVCQCREGLVRNSDGKCVQRRECQNNFDTGKRNIWFQRISRRCGLNEVMKTGPACEEPTCKNPNPTQCMLSSNITTCSCKTGYLRDENNSCIPASQCKL</sequence>
<dbReference type="CDD" id="cd19941">
    <property type="entry name" value="TIL"/>
    <property type="match status" value="5"/>
</dbReference>
<dbReference type="AlphaFoldDB" id="A0A0N5AIX9"/>
<evidence type="ECO:0000313" key="6">
    <source>
        <dbReference type="WBParaSite" id="SMUV_0000439101-mRNA-1"/>
    </source>
</evidence>
<evidence type="ECO:0000256" key="1">
    <source>
        <dbReference type="ARBA" id="ARBA00022690"/>
    </source>
</evidence>
<evidence type="ECO:0000256" key="2">
    <source>
        <dbReference type="ARBA" id="ARBA00022900"/>
    </source>
</evidence>
<name>A0A0N5AIX9_9BILA</name>
<feature type="domain" description="TIL" evidence="4">
    <location>
        <begin position="212"/>
        <end position="266"/>
    </location>
</feature>
<dbReference type="GO" id="GO:0004867">
    <property type="term" value="F:serine-type endopeptidase inhibitor activity"/>
    <property type="evidence" value="ECO:0007669"/>
    <property type="project" value="UniProtKB-KW"/>
</dbReference>
<evidence type="ECO:0000313" key="5">
    <source>
        <dbReference type="Proteomes" id="UP000046393"/>
    </source>
</evidence>
<feature type="domain" description="TIL" evidence="4">
    <location>
        <begin position="286"/>
        <end position="340"/>
    </location>
</feature>
<organism evidence="5 6">
    <name type="scientific">Syphacia muris</name>
    <dbReference type="NCBI Taxonomy" id="451379"/>
    <lineage>
        <taxon>Eukaryota</taxon>
        <taxon>Metazoa</taxon>
        <taxon>Ecdysozoa</taxon>
        <taxon>Nematoda</taxon>
        <taxon>Chromadorea</taxon>
        <taxon>Rhabditida</taxon>
        <taxon>Spirurina</taxon>
        <taxon>Oxyuridomorpha</taxon>
        <taxon>Oxyuroidea</taxon>
        <taxon>Oxyuridae</taxon>
        <taxon>Syphacia</taxon>
    </lineage>
</organism>
<dbReference type="WBParaSite" id="SMUV_0000439101-mRNA-1">
    <property type="protein sequence ID" value="SMUV_0000439101-mRNA-1"/>
    <property type="gene ID" value="SMUV_0000439101"/>
</dbReference>
<dbReference type="PANTHER" id="PTHR23259:SF70">
    <property type="entry name" value="ACCESSORY GLAND PROTEIN ACP62F-RELATED"/>
    <property type="match status" value="1"/>
</dbReference>
<keyword evidence="3" id="KW-1015">Disulfide bond</keyword>
<accession>A0A0N5AIX9</accession>
<keyword evidence="2" id="KW-0722">Serine protease inhibitor</keyword>
<reference evidence="6" key="1">
    <citation type="submission" date="2017-02" db="UniProtKB">
        <authorList>
            <consortium name="WormBaseParasite"/>
        </authorList>
    </citation>
    <scope>IDENTIFICATION</scope>
</reference>
<dbReference type="PANTHER" id="PTHR23259">
    <property type="entry name" value="RIDDLE"/>
    <property type="match status" value="1"/>
</dbReference>
<feature type="domain" description="TIL" evidence="4">
    <location>
        <begin position="83"/>
        <end position="137"/>
    </location>
</feature>
<keyword evidence="5" id="KW-1185">Reference proteome</keyword>
<dbReference type="Pfam" id="PF01826">
    <property type="entry name" value="TIL"/>
    <property type="match status" value="5"/>
</dbReference>
<dbReference type="SUPFAM" id="SSF57567">
    <property type="entry name" value="Serine protease inhibitors"/>
    <property type="match status" value="5"/>
</dbReference>
<feature type="domain" description="TIL" evidence="4">
    <location>
        <begin position="20"/>
        <end position="73"/>
    </location>
</feature>
<proteinExistence type="predicted"/>
<dbReference type="InterPro" id="IPR051368">
    <property type="entry name" value="SerProtInhib-TIL_Domain"/>
</dbReference>
<feature type="domain" description="TIL" evidence="4">
    <location>
        <begin position="151"/>
        <end position="205"/>
    </location>
</feature>
<evidence type="ECO:0000256" key="3">
    <source>
        <dbReference type="ARBA" id="ARBA00023157"/>
    </source>
</evidence>
<protein>
    <submittedName>
        <fullName evidence="6">Trypsin Inhibitor like cysteine rich domain protein</fullName>
    </submittedName>
</protein>